<dbReference type="KEGG" id="qsa:O6P43_020402"/>
<dbReference type="AlphaFoldDB" id="A0AAD7LKL6"/>
<evidence type="ECO:0000313" key="4">
    <source>
        <dbReference type="EMBL" id="KAJ7959884.1"/>
    </source>
</evidence>
<evidence type="ECO:0000313" key="5">
    <source>
        <dbReference type="Proteomes" id="UP001163823"/>
    </source>
</evidence>
<feature type="region of interest" description="Disordered" evidence="3">
    <location>
        <begin position="226"/>
        <end position="253"/>
    </location>
</feature>
<evidence type="ECO:0000256" key="1">
    <source>
        <dbReference type="ARBA" id="ARBA00009995"/>
    </source>
</evidence>
<dbReference type="Pfam" id="PF00201">
    <property type="entry name" value="UDPGT"/>
    <property type="match status" value="1"/>
</dbReference>
<dbReference type="PANTHER" id="PTHR48045:SF22">
    <property type="entry name" value="UDP-GLUCURONOSYL_UDP-GLUCOSYLTRANSFERASE"/>
    <property type="match status" value="1"/>
</dbReference>
<dbReference type="FunFam" id="3.40.50.2000:FF:000056">
    <property type="entry name" value="Glycosyltransferase"/>
    <property type="match status" value="1"/>
</dbReference>
<dbReference type="GO" id="GO:0008194">
    <property type="term" value="F:UDP-glycosyltransferase activity"/>
    <property type="evidence" value="ECO:0007669"/>
    <property type="project" value="InterPro"/>
</dbReference>
<protein>
    <submittedName>
        <fullName evidence="4">UDP-glycosyltransferase</fullName>
    </submittedName>
</protein>
<evidence type="ECO:0000256" key="3">
    <source>
        <dbReference type="SAM" id="MobiDB-lite"/>
    </source>
</evidence>
<reference evidence="4" key="1">
    <citation type="journal article" date="2023" name="Science">
        <title>Elucidation of the pathway for biosynthesis of saponin adjuvants from the soapbark tree.</title>
        <authorList>
            <person name="Reed J."/>
            <person name="Orme A."/>
            <person name="El-Demerdash A."/>
            <person name="Owen C."/>
            <person name="Martin L.B.B."/>
            <person name="Misra R.C."/>
            <person name="Kikuchi S."/>
            <person name="Rejzek M."/>
            <person name="Martin A.C."/>
            <person name="Harkess A."/>
            <person name="Leebens-Mack J."/>
            <person name="Louveau T."/>
            <person name="Stephenson M.J."/>
            <person name="Osbourn A."/>
        </authorList>
    </citation>
    <scope>NUCLEOTIDE SEQUENCE</scope>
    <source>
        <strain evidence="4">S10</strain>
    </source>
</reference>
<dbReference type="PANTHER" id="PTHR48045">
    <property type="entry name" value="UDP-GLYCOSYLTRANSFERASE 72B1"/>
    <property type="match status" value="1"/>
</dbReference>
<dbReference type="EMBL" id="JARAOO010000008">
    <property type="protein sequence ID" value="KAJ7959884.1"/>
    <property type="molecule type" value="Genomic_DNA"/>
</dbReference>
<dbReference type="Gene3D" id="3.40.50.2000">
    <property type="entry name" value="Glycogen Phosphorylase B"/>
    <property type="match status" value="2"/>
</dbReference>
<dbReference type="InterPro" id="IPR002213">
    <property type="entry name" value="UDP_glucos_trans"/>
</dbReference>
<proteinExistence type="inferred from homology"/>
<sequence length="253" mass="28805">MSASFFSMLYHLDLFRQNKLSLLDFPGAVNIPGIPSAHLGTSSELFLMKTTTNFCIFTWMPFQRQSSLSLSTLLAHPYLIYNFNNCTKPADHNRDNHMQWLDSQPACSVLYISFGSHLIISDTQMVEIAAALKSTSIRYFWVAREKENWLKENFGDHTEKGLIVPWCEQLKVLSHSSIGGFWSHCGWNSTLEALFAGVPILTFPLFLDQFPNSKQIVEDLEEWVGRKESRSVGKQSVGDKRRNSRASEKVNGF</sequence>
<name>A0AAD7LKL6_QUISA</name>
<gene>
    <name evidence="4" type="ORF">O6P43_020402</name>
</gene>
<keyword evidence="2" id="KW-0808">Transferase</keyword>
<accession>A0AAD7LKL6</accession>
<organism evidence="4 5">
    <name type="scientific">Quillaja saponaria</name>
    <name type="common">Soap bark tree</name>
    <dbReference type="NCBI Taxonomy" id="32244"/>
    <lineage>
        <taxon>Eukaryota</taxon>
        <taxon>Viridiplantae</taxon>
        <taxon>Streptophyta</taxon>
        <taxon>Embryophyta</taxon>
        <taxon>Tracheophyta</taxon>
        <taxon>Spermatophyta</taxon>
        <taxon>Magnoliopsida</taxon>
        <taxon>eudicotyledons</taxon>
        <taxon>Gunneridae</taxon>
        <taxon>Pentapetalae</taxon>
        <taxon>rosids</taxon>
        <taxon>fabids</taxon>
        <taxon>Fabales</taxon>
        <taxon>Quillajaceae</taxon>
        <taxon>Quillaja</taxon>
    </lineage>
</organism>
<dbReference type="CDD" id="cd03784">
    <property type="entry name" value="GT1_Gtf-like"/>
    <property type="match status" value="1"/>
</dbReference>
<evidence type="ECO:0000256" key="2">
    <source>
        <dbReference type="ARBA" id="ARBA00022679"/>
    </source>
</evidence>
<keyword evidence="5" id="KW-1185">Reference proteome</keyword>
<dbReference type="SUPFAM" id="SSF53756">
    <property type="entry name" value="UDP-Glycosyltransferase/glycogen phosphorylase"/>
    <property type="match status" value="1"/>
</dbReference>
<dbReference type="Proteomes" id="UP001163823">
    <property type="component" value="Chromosome 8"/>
</dbReference>
<comment type="caution">
    <text evidence="4">The sequence shown here is derived from an EMBL/GenBank/DDBJ whole genome shotgun (WGS) entry which is preliminary data.</text>
</comment>
<comment type="similarity">
    <text evidence="1">Belongs to the UDP-glycosyltransferase family.</text>
</comment>